<accession>A0A9W5QMX8</accession>
<dbReference type="EMBL" id="AHEF01000105">
    <property type="protein sequence ID" value="EOP78684.1"/>
    <property type="molecule type" value="Genomic_DNA"/>
</dbReference>
<reference evidence="1 2" key="1">
    <citation type="submission" date="2012-12" db="EMBL/GenBank/DDBJ databases">
        <title>The Genome Sequence of Bacillus cereus HuB4-4.</title>
        <authorList>
            <consortium name="The Broad Institute Genome Sequencing Platform"/>
            <consortium name="The Broad Institute Genome Sequencing Center for Infectious Disease"/>
            <person name="Feldgarden M."/>
            <person name="Van der Auwera G.A."/>
            <person name="Mahillon J."/>
            <person name="Duprez V."/>
            <person name="Timmery S."/>
            <person name="Mattelet C."/>
            <person name="Dierick K."/>
            <person name="Sun M."/>
            <person name="Yu Z."/>
            <person name="Zhu L."/>
            <person name="Hu X."/>
            <person name="Shank E.B."/>
            <person name="Swiecicka I."/>
            <person name="Hansen B.M."/>
            <person name="Andrup L."/>
            <person name="Walker B."/>
            <person name="Young S.K."/>
            <person name="Zeng Q."/>
            <person name="Gargeya S."/>
            <person name="Fitzgerald M."/>
            <person name="Haas B."/>
            <person name="Abouelleil A."/>
            <person name="Alvarado L."/>
            <person name="Arachchi H.M."/>
            <person name="Berlin A.M."/>
            <person name="Chapman S.B."/>
            <person name="Dewar J."/>
            <person name="Goldberg J."/>
            <person name="Griggs A."/>
            <person name="Gujja S."/>
            <person name="Hansen M."/>
            <person name="Howarth C."/>
            <person name="Imamovic A."/>
            <person name="Larimer J."/>
            <person name="McCowan C."/>
            <person name="Murphy C."/>
            <person name="Neiman D."/>
            <person name="Pearson M."/>
            <person name="Priest M."/>
            <person name="Roberts A."/>
            <person name="Saif S."/>
            <person name="Shea T."/>
            <person name="Sisk P."/>
            <person name="Sykes S."/>
            <person name="Wortman J."/>
            <person name="Nusbaum C."/>
            <person name="Birren B."/>
        </authorList>
    </citation>
    <scope>NUCLEOTIDE SEQUENCE [LARGE SCALE GENOMIC DNA]</scope>
    <source>
        <strain evidence="1 2">HuB4-4</strain>
    </source>
</reference>
<comment type="caution">
    <text evidence="1">The sequence shown here is derived from an EMBL/GenBank/DDBJ whole genome shotgun (WGS) entry which is preliminary data.</text>
</comment>
<evidence type="ECO:0000313" key="1">
    <source>
        <dbReference type="EMBL" id="EOP78684.1"/>
    </source>
</evidence>
<evidence type="ECO:0000313" key="2">
    <source>
        <dbReference type="Proteomes" id="UP000014009"/>
    </source>
</evidence>
<protein>
    <submittedName>
        <fullName evidence="1">Uncharacterized protein</fullName>
    </submittedName>
</protein>
<name>A0A9W5QMX8_BACCE</name>
<organism evidence="1 2">
    <name type="scientific">Bacillus cereus HuB4-4</name>
    <dbReference type="NCBI Taxonomy" id="1053211"/>
    <lineage>
        <taxon>Bacteria</taxon>
        <taxon>Bacillati</taxon>
        <taxon>Bacillota</taxon>
        <taxon>Bacilli</taxon>
        <taxon>Bacillales</taxon>
        <taxon>Bacillaceae</taxon>
        <taxon>Bacillus</taxon>
        <taxon>Bacillus cereus group</taxon>
    </lineage>
</organism>
<proteinExistence type="predicted"/>
<sequence length="81" mass="9308">MNTVVNLSIEELHKKQEEQYKGIFDKFEIGQQIELSSSSYEPDLPLGATGKILDKKYSKNGCDLRVDFEGYETWIDGEDVF</sequence>
<dbReference type="Proteomes" id="UP000014009">
    <property type="component" value="Unassembled WGS sequence"/>
</dbReference>
<dbReference type="AlphaFoldDB" id="A0A9W5QMX8"/>
<gene>
    <name evidence="1" type="ORF">IGM_06635</name>
</gene>
<dbReference type="RefSeq" id="WP_016099666.1">
    <property type="nucleotide sequence ID" value="NZ_KB976549.1"/>
</dbReference>